<keyword evidence="2" id="KW-1185">Reference proteome</keyword>
<organism evidence="1 2">
    <name type="scientific">Deinobacterium chartae</name>
    <dbReference type="NCBI Taxonomy" id="521158"/>
    <lineage>
        <taxon>Bacteria</taxon>
        <taxon>Thermotogati</taxon>
        <taxon>Deinococcota</taxon>
        <taxon>Deinococci</taxon>
        <taxon>Deinococcales</taxon>
        <taxon>Deinococcaceae</taxon>
        <taxon>Deinobacterium</taxon>
    </lineage>
</organism>
<reference evidence="1 2" key="1">
    <citation type="submission" date="2020-08" db="EMBL/GenBank/DDBJ databases">
        <title>Genomic Encyclopedia of Type Strains, Phase IV (KMG-IV): sequencing the most valuable type-strain genomes for metagenomic binning, comparative biology and taxonomic classification.</title>
        <authorList>
            <person name="Goeker M."/>
        </authorList>
    </citation>
    <scope>NUCLEOTIDE SEQUENCE [LARGE SCALE GENOMIC DNA]</scope>
    <source>
        <strain evidence="1 2">DSM 21458</strain>
    </source>
</reference>
<accession>A0A841I5F7</accession>
<name>A0A841I5F7_9DEIO</name>
<gene>
    <name evidence="1" type="ORF">HNR42_003128</name>
</gene>
<dbReference type="RefSeq" id="WP_183988419.1">
    <property type="nucleotide sequence ID" value="NZ_JACHHG010000014.1"/>
</dbReference>
<evidence type="ECO:0000313" key="2">
    <source>
        <dbReference type="Proteomes" id="UP000569951"/>
    </source>
</evidence>
<dbReference type="AlphaFoldDB" id="A0A841I5F7"/>
<dbReference type="Proteomes" id="UP000569951">
    <property type="component" value="Unassembled WGS sequence"/>
</dbReference>
<proteinExistence type="predicted"/>
<comment type="caution">
    <text evidence="1">The sequence shown here is derived from an EMBL/GenBank/DDBJ whole genome shotgun (WGS) entry which is preliminary data.</text>
</comment>
<sequence length="74" mass="8495">MSRQFDAIITRLGEVRGFDEVAALLRAARAPEFWEGLTPGEVFNLKQVLGGLQQECIEMAPRHTRENIRRVKDR</sequence>
<evidence type="ECO:0000313" key="1">
    <source>
        <dbReference type="EMBL" id="MBB6099670.1"/>
    </source>
</evidence>
<dbReference type="EMBL" id="JACHHG010000014">
    <property type="protein sequence ID" value="MBB6099670.1"/>
    <property type="molecule type" value="Genomic_DNA"/>
</dbReference>
<protein>
    <submittedName>
        <fullName evidence="1">Uncharacterized protein</fullName>
    </submittedName>
</protein>